<name>A0A067RK43_ZOONE</name>
<comment type="subcellular location">
    <subcellularLocation>
        <location evidence="1">Membrane</location>
        <topology evidence="1">Multi-pass membrane protein</topology>
    </subcellularLocation>
</comment>
<protein>
    <submittedName>
        <fullName evidence="18">Angio-associated migratory cell protein</fullName>
    </submittedName>
</protein>
<evidence type="ECO:0000259" key="17">
    <source>
        <dbReference type="Pfam" id="PF12894"/>
    </source>
</evidence>
<dbReference type="SUPFAM" id="SSF50978">
    <property type="entry name" value="WD40 repeat-like"/>
    <property type="match status" value="1"/>
</dbReference>
<dbReference type="STRING" id="136037.A0A067RK43"/>
<evidence type="ECO:0000256" key="10">
    <source>
        <dbReference type="ARBA" id="ARBA00023065"/>
    </source>
</evidence>
<evidence type="ECO:0000256" key="8">
    <source>
        <dbReference type="ARBA" id="ARBA00022989"/>
    </source>
</evidence>
<dbReference type="InterPro" id="IPR036322">
    <property type="entry name" value="WD40_repeat_dom_sf"/>
</dbReference>
<evidence type="ECO:0000256" key="15">
    <source>
        <dbReference type="RuleBase" id="RU000679"/>
    </source>
</evidence>
<evidence type="ECO:0000256" key="14">
    <source>
        <dbReference type="PROSITE-ProRule" id="PRU00221"/>
    </source>
</evidence>
<evidence type="ECO:0000256" key="9">
    <source>
        <dbReference type="ARBA" id="ARBA00023053"/>
    </source>
</evidence>
<dbReference type="Pfam" id="PF12894">
    <property type="entry name" value="ANAPC4_WD40"/>
    <property type="match status" value="1"/>
</dbReference>
<gene>
    <name evidence="18" type="ORF">L798_04743</name>
</gene>
<keyword evidence="9" id="KW-0915">Sodium</keyword>
<comment type="similarity">
    <text evidence="2 15">Belongs to the amiloride-sensitive sodium channel (TC 1.A.6) family.</text>
</comment>
<evidence type="ECO:0000256" key="4">
    <source>
        <dbReference type="ARBA" id="ARBA00022461"/>
    </source>
</evidence>
<dbReference type="EMBL" id="KK852632">
    <property type="protein sequence ID" value="KDR19810.1"/>
    <property type="molecule type" value="Genomic_DNA"/>
</dbReference>
<dbReference type="InterPro" id="IPR001873">
    <property type="entry name" value="ENaC"/>
</dbReference>
<dbReference type="PANTHER" id="PTHR19857:SF8">
    <property type="entry name" value="ANGIO-ASSOCIATED MIGRATORY CELL PROTEIN"/>
    <property type="match status" value="1"/>
</dbReference>
<evidence type="ECO:0000256" key="3">
    <source>
        <dbReference type="ARBA" id="ARBA00022448"/>
    </source>
</evidence>
<dbReference type="Pfam" id="PF00400">
    <property type="entry name" value="WD40"/>
    <property type="match status" value="1"/>
</dbReference>
<keyword evidence="8" id="KW-1133">Transmembrane helix</keyword>
<keyword evidence="11" id="KW-0472">Membrane</keyword>
<dbReference type="Pfam" id="PF00858">
    <property type="entry name" value="ASC"/>
    <property type="match status" value="1"/>
</dbReference>
<keyword evidence="10 15" id="KW-0406">Ion transport</keyword>
<organism evidence="18 19">
    <name type="scientific">Zootermopsis nevadensis</name>
    <name type="common">Dampwood termite</name>
    <dbReference type="NCBI Taxonomy" id="136037"/>
    <lineage>
        <taxon>Eukaryota</taxon>
        <taxon>Metazoa</taxon>
        <taxon>Ecdysozoa</taxon>
        <taxon>Arthropoda</taxon>
        <taxon>Hexapoda</taxon>
        <taxon>Insecta</taxon>
        <taxon>Pterygota</taxon>
        <taxon>Neoptera</taxon>
        <taxon>Polyneoptera</taxon>
        <taxon>Dictyoptera</taxon>
        <taxon>Blattodea</taxon>
        <taxon>Blattoidea</taxon>
        <taxon>Termitoidae</taxon>
        <taxon>Termopsidae</taxon>
        <taxon>Zootermopsis</taxon>
    </lineage>
</organism>
<evidence type="ECO:0000256" key="11">
    <source>
        <dbReference type="ARBA" id="ARBA00023136"/>
    </source>
</evidence>
<feature type="domain" description="Anaphase-promoting complex subunit 4-like WD40" evidence="17">
    <location>
        <begin position="360"/>
        <end position="432"/>
    </location>
</feature>
<keyword evidence="19" id="KW-1185">Reference proteome</keyword>
<evidence type="ECO:0000313" key="19">
    <source>
        <dbReference type="Proteomes" id="UP000027135"/>
    </source>
</evidence>
<dbReference type="GO" id="GO:0016020">
    <property type="term" value="C:membrane"/>
    <property type="evidence" value="ECO:0007669"/>
    <property type="project" value="UniProtKB-SubCell"/>
</dbReference>
<dbReference type="InterPro" id="IPR051179">
    <property type="entry name" value="WD_repeat_multifunction"/>
</dbReference>
<keyword evidence="7" id="KW-0677">Repeat</keyword>
<evidence type="ECO:0000256" key="1">
    <source>
        <dbReference type="ARBA" id="ARBA00004141"/>
    </source>
</evidence>
<proteinExistence type="inferred from homology"/>
<keyword evidence="13 15" id="KW-0407">Ion channel</keyword>
<evidence type="ECO:0000256" key="12">
    <source>
        <dbReference type="ARBA" id="ARBA00023201"/>
    </source>
</evidence>
<keyword evidence="12 15" id="KW-0739">Sodium transport</keyword>
<dbReference type="Proteomes" id="UP000027135">
    <property type="component" value="Unassembled WGS sequence"/>
</dbReference>
<dbReference type="InterPro" id="IPR024977">
    <property type="entry name" value="Apc4-like_WD40_dom"/>
</dbReference>
<feature type="region of interest" description="Disordered" evidence="16">
    <location>
        <begin position="238"/>
        <end position="257"/>
    </location>
</feature>
<evidence type="ECO:0000256" key="13">
    <source>
        <dbReference type="ARBA" id="ARBA00023303"/>
    </source>
</evidence>
<dbReference type="InterPro" id="IPR015943">
    <property type="entry name" value="WD40/YVTN_repeat-like_dom_sf"/>
</dbReference>
<keyword evidence="4 15" id="KW-0894">Sodium channel</keyword>
<dbReference type="eggNOG" id="KOG4294">
    <property type="taxonomic scope" value="Eukaryota"/>
</dbReference>
<evidence type="ECO:0000256" key="6">
    <source>
        <dbReference type="ARBA" id="ARBA00022692"/>
    </source>
</evidence>
<dbReference type="InParanoid" id="A0A067RK43"/>
<dbReference type="InterPro" id="IPR001680">
    <property type="entry name" value="WD40_rpt"/>
</dbReference>
<feature type="region of interest" description="Disordered" evidence="16">
    <location>
        <begin position="553"/>
        <end position="577"/>
    </location>
</feature>
<dbReference type="PROSITE" id="PS50082">
    <property type="entry name" value="WD_REPEATS_2"/>
    <property type="match status" value="1"/>
</dbReference>
<sequence>MKPQKQGIHVVEYIKEYCLVTGQHGYKFMALPGENLAERKLPLGMTRGQVLDDLHFLSQLIDMDEHDATKLGRLQTVLDMNNITATAALQKVTLPCEDLLIKCALKGKISNCRDIFSVLTTAHGYCCSFNYLANKLNATELKDTPSGEVDPHASYRMSACGFQLGLTVLVHNHLQDYYEASMASYGIKLKDTPPTSPCSNETMDYNELFEDEVEEVIDGEAASSNNYIEANDASDEDIGIGLEGSENSEGNNPVRDDSASVFSHHKGWYFLIIKPKAGRLAVTGAEDDMAYVWETHSGEVVLQCKGHKDSVTCVRFNYDGSYVATGDMSGVIQVWKIANKLQVWETCIGDLTWLRWHHGANVLLAGTESGEVYVWRIPGGECKVLPGHGDKADCGLMLPDGKRMAIGYADGSLKIFDTKTATVLHHVPQGQAHTGTITDMDCHPDNNLLISSSVDGHAVVLKTQTGKVDYSVKIFLVSGCAARSVRLSERQHRREYSGCWKDDADVRLPREIADHKWRQGNALEETSMFAAKGELPEDASNLASLPTKMPSSNATGIAAKAKSTSHDSLASPLTSVR</sequence>
<dbReference type="Gene3D" id="2.60.470.10">
    <property type="entry name" value="Acid-sensing ion channels like domains"/>
    <property type="match status" value="1"/>
</dbReference>
<dbReference type="PANTHER" id="PTHR19857">
    <property type="entry name" value="MITOCHONDRIAL DIVISION PROTEIN 1-RELATED"/>
    <property type="match status" value="1"/>
</dbReference>
<evidence type="ECO:0000256" key="5">
    <source>
        <dbReference type="ARBA" id="ARBA00022574"/>
    </source>
</evidence>
<evidence type="ECO:0000256" key="2">
    <source>
        <dbReference type="ARBA" id="ARBA00007193"/>
    </source>
</evidence>
<reference evidence="18 19" key="1">
    <citation type="journal article" date="2014" name="Nat. Commun.">
        <title>Molecular traces of alternative social organization in a termite genome.</title>
        <authorList>
            <person name="Terrapon N."/>
            <person name="Li C."/>
            <person name="Robertson H.M."/>
            <person name="Ji L."/>
            <person name="Meng X."/>
            <person name="Booth W."/>
            <person name="Chen Z."/>
            <person name="Childers C.P."/>
            <person name="Glastad K.M."/>
            <person name="Gokhale K."/>
            <person name="Gowin J."/>
            <person name="Gronenberg W."/>
            <person name="Hermansen R.A."/>
            <person name="Hu H."/>
            <person name="Hunt B.G."/>
            <person name="Huylmans A.K."/>
            <person name="Khalil S.M."/>
            <person name="Mitchell R.D."/>
            <person name="Munoz-Torres M.C."/>
            <person name="Mustard J.A."/>
            <person name="Pan H."/>
            <person name="Reese J.T."/>
            <person name="Scharf M.E."/>
            <person name="Sun F."/>
            <person name="Vogel H."/>
            <person name="Xiao J."/>
            <person name="Yang W."/>
            <person name="Yang Z."/>
            <person name="Yang Z."/>
            <person name="Zhou J."/>
            <person name="Zhu J."/>
            <person name="Brent C.S."/>
            <person name="Elsik C.G."/>
            <person name="Goodisman M.A."/>
            <person name="Liberles D.A."/>
            <person name="Roe R.M."/>
            <person name="Vargo E.L."/>
            <person name="Vilcinskas A."/>
            <person name="Wang J."/>
            <person name="Bornberg-Bauer E."/>
            <person name="Korb J."/>
            <person name="Zhang G."/>
            <person name="Liebig J."/>
        </authorList>
    </citation>
    <scope>NUCLEOTIDE SEQUENCE [LARGE SCALE GENOMIC DNA]</scope>
    <source>
        <tissue evidence="18">Whole organism</tissue>
    </source>
</reference>
<feature type="compositionally biased region" description="Polar residues" evidence="16">
    <location>
        <begin position="566"/>
        <end position="577"/>
    </location>
</feature>
<dbReference type="GO" id="GO:0005272">
    <property type="term" value="F:sodium channel activity"/>
    <property type="evidence" value="ECO:0007669"/>
    <property type="project" value="UniProtKB-KW"/>
</dbReference>
<evidence type="ECO:0000313" key="18">
    <source>
        <dbReference type="EMBL" id="KDR19810.1"/>
    </source>
</evidence>
<keyword evidence="6 15" id="KW-0812">Transmembrane</keyword>
<dbReference type="PROSITE" id="PS50294">
    <property type="entry name" value="WD_REPEATS_REGION"/>
    <property type="match status" value="1"/>
</dbReference>
<keyword evidence="5 14" id="KW-0853">WD repeat</keyword>
<keyword evidence="3 15" id="KW-0813">Transport</keyword>
<dbReference type="Gene3D" id="2.130.10.10">
    <property type="entry name" value="YVTN repeat-like/Quinoprotein amine dehydrogenase"/>
    <property type="match status" value="1"/>
</dbReference>
<dbReference type="AlphaFoldDB" id="A0A067RK43"/>
<dbReference type="SMART" id="SM00320">
    <property type="entry name" value="WD40"/>
    <property type="match status" value="5"/>
</dbReference>
<accession>A0A067RK43</accession>
<evidence type="ECO:0000256" key="16">
    <source>
        <dbReference type="SAM" id="MobiDB-lite"/>
    </source>
</evidence>
<dbReference type="eggNOG" id="KOG0296">
    <property type="taxonomic scope" value="Eukaryota"/>
</dbReference>
<feature type="repeat" description="WD" evidence="14">
    <location>
        <begin position="304"/>
        <end position="337"/>
    </location>
</feature>
<evidence type="ECO:0000256" key="7">
    <source>
        <dbReference type="ARBA" id="ARBA00022737"/>
    </source>
</evidence>